<evidence type="ECO:0000313" key="4">
    <source>
        <dbReference type="Proteomes" id="UP000294616"/>
    </source>
</evidence>
<dbReference type="InterPro" id="IPR050700">
    <property type="entry name" value="YIM1/Zinc_Alcohol_DH_Fams"/>
</dbReference>
<dbReference type="EMBL" id="SMGO01000001">
    <property type="protein sequence ID" value="TCK85567.1"/>
    <property type="molecule type" value="Genomic_DNA"/>
</dbReference>
<dbReference type="Pfam" id="PF13602">
    <property type="entry name" value="ADH_zinc_N_2"/>
    <property type="match status" value="1"/>
</dbReference>
<feature type="domain" description="Enoyl reductase (ER)" evidence="2">
    <location>
        <begin position="10"/>
        <end position="309"/>
    </location>
</feature>
<name>A0A4R1M2D9_9SPHI</name>
<organism evidence="3 4">
    <name type="scientific">Albibacterium bauzanense</name>
    <dbReference type="NCBI Taxonomy" id="653929"/>
    <lineage>
        <taxon>Bacteria</taxon>
        <taxon>Pseudomonadati</taxon>
        <taxon>Bacteroidota</taxon>
        <taxon>Sphingobacteriia</taxon>
        <taxon>Sphingobacteriales</taxon>
        <taxon>Sphingobacteriaceae</taxon>
        <taxon>Albibacterium</taxon>
    </lineage>
</organism>
<dbReference type="OrthoDB" id="9787435at2"/>
<dbReference type="InterPro" id="IPR011032">
    <property type="entry name" value="GroES-like_sf"/>
</dbReference>
<dbReference type="GO" id="GO:0008270">
    <property type="term" value="F:zinc ion binding"/>
    <property type="evidence" value="ECO:0007669"/>
    <property type="project" value="InterPro"/>
</dbReference>
<sequence>MKAIILNEPGAPSNLVTSEVSAPSIKSDEVLIQVKAISINPVDAKTRSGKGLYGRLKDINPLILGWDVSGIVIESNSGLFKKGDEVFGMINFPGHGKAYAEYVAAPASHLAKKPKNITHNEAAGATLAALTAWQVLITNAKVKKGDRVLIHAASGGVGHFAVQIAKNLGAYVIGTSSAENKDFVLSLGADEHIDYKAQAFEKAVKNIDFVLDTIGGENIDRSLEVIVKGGTLISLPTGLNEAVTEKAKAKNVNGYFILVQSNGEDMQAIADLLEKNTIKSHISKTFSFNQMPEAHMQIESGRTVGKVVVELD</sequence>
<dbReference type="Proteomes" id="UP000294616">
    <property type="component" value="Unassembled WGS sequence"/>
</dbReference>
<proteinExistence type="predicted"/>
<evidence type="ECO:0000313" key="3">
    <source>
        <dbReference type="EMBL" id="TCK85567.1"/>
    </source>
</evidence>
<comment type="caution">
    <text evidence="3">The sequence shown here is derived from an EMBL/GenBank/DDBJ whole genome shotgun (WGS) entry which is preliminary data.</text>
</comment>
<evidence type="ECO:0000256" key="1">
    <source>
        <dbReference type="ARBA" id="ARBA00023002"/>
    </source>
</evidence>
<reference evidence="3 4" key="1">
    <citation type="submission" date="2019-03" db="EMBL/GenBank/DDBJ databases">
        <title>Genomic Encyclopedia of Archaeal and Bacterial Type Strains, Phase II (KMG-II): from individual species to whole genera.</title>
        <authorList>
            <person name="Goeker M."/>
        </authorList>
    </citation>
    <scope>NUCLEOTIDE SEQUENCE [LARGE SCALE GENOMIC DNA]</scope>
    <source>
        <strain evidence="3 4">DSM 22554</strain>
    </source>
</reference>
<protein>
    <submittedName>
        <fullName evidence="3">NADPH:quinone reductase-like Zn-dependent oxidoreductase</fullName>
    </submittedName>
</protein>
<dbReference type="PROSITE" id="PS01162">
    <property type="entry name" value="QOR_ZETA_CRYSTAL"/>
    <property type="match status" value="1"/>
</dbReference>
<dbReference type="Gene3D" id="3.90.180.10">
    <property type="entry name" value="Medium-chain alcohol dehydrogenases, catalytic domain"/>
    <property type="match status" value="1"/>
</dbReference>
<dbReference type="InterPro" id="IPR013154">
    <property type="entry name" value="ADH-like_N"/>
</dbReference>
<dbReference type="PANTHER" id="PTHR11695">
    <property type="entry name" value="ALCOHOL DEHYDROGENASE RELATED"/>
    <property type="match status" value="1"/>
</dbReference>
<dbReference type="GO" id="GO:0016491">
    <property type="term" value="F:oxidoreductase activity"/>
    <property type="evidence" value="ECO:0007669"/>
    <property type="project" value="UniProtKB-KW"/>
</dbReference>
<dbReference type="CDD" id="cd05289">
    <property type="entry name" value="MDR_like_2"/>
    <property type="match status" value="1"/>
</dbReference>
<dbReference type="Pfam" id="PF08240">
    <property type="entry name" value="ADH_N"/>
    <property type="match status" value="1"/>
</dbReference>
<dbReference type="RefSeq" id="WP_132221867.1">
    <property type="nucleotide sequence ID" value="NZ_SMGO01000001.1"/>
</dbReference>
<evidence type="ECO:0000259" key="2">
    <source>
        <dbReference type="SMART" id="SM00829"/>
    </source>
</evidence>
<dbReference type="SMART" id="SM00829">
    <property type="entry name" value="PKS_ER"/>
    <property type="match status" value="1"/>
</dbReference>
<dbReference type="AlphaFoldDB" id="A0A4R1M2D9"/>
<dbReference type="InterPro" id="IPR020843">
    <property type="entry name" value="ER"/>
</dbReference>
<keyword evidence="4" id="KW-1185">Reference proteome</keyword>
<dbReference type="PANTHER" id="PTHR11695:SF294">
    <property type="entry name" value="RETICULON-4-INTERACTING PROTEIN 1, MITOCHONDRIAL"/>
    <property type="match status" value="1"/>
</dbReference>
<dbReference type="SUPFAM" id="SSF50129">
    <property type="entry name" value="GroES-like"/>
    <property type="match status" value="1"/>
</dbReference>
<gene>
    <name evidence="3" type="ORF">C8N28_0878</name>
</gene>
<dbReference type="Gene3D" id="3.40.50.720">
    <property type="entry name" value="NAD(P)-binding Rossmann-like Domain"/>
    <property type="match status" value="1"/>
</dbReference>
<dbReference type="InterPro" id="IPR002364">
    <property type="entry name" value="Quin_OxRdtase/zeta-crystal_CS"/>
</dbReference>
<dbReference type="SUPFAM" id="SSF51735">
    <property type="entry name" value="NAD(P)-binding Rossmann-fold domains"/>
    <property type="match status" value="1"/>
</dbReference>
<keyword evidence="1" id="KW-0560">Oxidoreductase</keyword>
<dbReference type="InterPro" id="IPR036291">
    <property type="entry name" value="NAD(P)-bd_dom_sf"/>
</dbReference>
<accession>A0A4R1M2D9</accession>